<accession>A0A5E7QDA9</accession>
<dbReference type="Proteomes" id="UP000349468">
    <property type="component" value="Unassembled WGS sequence"/>
</dbReference>
<sequence length="38" mass="4082">MPIARRLAPTGSVVFTHFVYDPITVGASLLAMAATRSY</sequence>
<evidence type="ECO:0000313" key="2">
    <source>
        <dbReference type="Proteomes" id="UP000349468"/>
    </source>
</evidence>
<organism evidence="1 2">
    <name type="scientific">Pseudomonas fluorescens</name>
    <dbReference type="NCBI Taxonomy" id="294"/>
    <lineage>
        <taxon>Bacteria</taxon>
        <taxon>Pseudomonadati</taxon>
        <taxon>Pseudomonadota</taxon>
        <taxon>Gammaproteobacteria</taxon>
        <taxon>Pseudomonadales</taxon>
        <taxon>Pseudomonadaceae</taxon>
        <taxon>Pseudomonas</taxon>
    </lineage>
</organism>
<name>A0A5E7QDA9_PSEFL</name>
<gene>
    <name evidence="1" type="ORF">PS870_06103</name>
</gene>
<proteinExistence type="predicted"/>
<evidence type="ECO:0000313" key="1">
    <source>
        <dbReference type="EMBL" id="VVP60252.1"/>
    </source>
</evidence>
<protein>
    <submittedName>
        <fullName evidence="1">Uncharacterized protein</fullName>
    </submittedName>
</protein>
<reference evidence="1 2" key="1">
    <citation type="submission" date="2019-09" db="EMBL/GenBank/DDBJ databases">
        <authorList>
            <person name="Chandra G."/>
            <person name="Truman W A."/>
        </authorList>
    </citation>
    <scope>NUCLEOTIDE SEQUENCE [LARGE SCALE GENOMIC DNA]</scope>
    <source>
        <strain evidence="1">PS870</strain>
    </source>
</reference>
<dbReference type="EMBL" id="CABVIK010000029">
    <property type="protein sequence ID" value="VVP60252.1"/>
    <property type="molecule type" value="Genomic_DNA"/>
</dbReference>
<dbReference type="AlphaFoldDB" id="A0A5E7QDA9"/>